<evidence type="ECO:0000313" key="2">
    <source>
        <dbReference type="Proteomes" id="UP000298111"/>
    </source>
</evidence>
<protein>
    <submittedName>
        <fullName evidence="1">Uncharacterized protein</fullName>
    </submittedName>
</protein>
<accession>A0A6C1C7M4</accession>
<dbReference type="RefSeq" id="WP_078616201.1">
    <property type="nucleotide sequence ID" value="NZ_BNEJ01000031.1"/>
</dbReference>
<comment type="caution">
    <text evidence="1">The sequence shown here is derived from an EMBL/GenBank/DDBJ whole genome shotgun (WGS) entry which is preliminary data.</text>
</comment>
<dbReference type="Proteomes" id="UP000298111">
    <property type="component" value="Unassembled WGS sequence"/>
</dbReference>
<reference evidence="1 2" key="1">
    <citation type="submission" date="2018-10" db="EMBL/GenBank/DDBJ databases">
        <title>Isolation of pseudouridimycin from Streptomyces albus DSM 40763.</title>
        <authorList>
            <person name="Rosenqvist P."/>
            <person name="Metsae-Ketelae M."/>
            <person name="Virta P."/>
        </authorList>
    </citation>
    <scope>NUCLEOTIDE SEQUENCE [LARGE SCALE GENOMIC DNA]</scope>
    <source>
        <strain evidence="1 2">DSM 40763</strain>
    </source>
</reference>
<evidence type="ECO:0000313" key="1">
    <source>
        <dbReference type="EMBL" id="TGG78147.1"/>
    </source>
</evidence>
<name>A0A6C1C7M4_9ACTN</name>
<gene>
    <name evidence="1" type="ORF">D8771_26245</name>
</gene>
<dbReference type="EMBL" id="RCIY01000088">
    <property type="protein sequence ID" value="TGG78147.1"/>
    <property type="molecule type" value="Genomic_DNA"/>
</dbReference>
<proteinExistence type="predicted"/>
<dbReference type="Gene3D" id="1.10.530.10">
    <property type="match status" value="1"/>
</dbReference>
<organism evidence="1 2">
    <name type="scientific">Streptomyces albus</name>
    <dbReference type="NCBI Taxonomy" id="1888"/>
    <lineage>
        <taxon>Bacteria</taxon>
        <taxon>Bacillati</taxon>
        <taxon>Actinomycetota</taxon>
        <taxon>Actinomycetes</taxon>
        <taxon>Kitasatosporales</taxon>
        <taxon>Streptomycetaceae</taxon>
        <taxon>Streptomyces</taxon>
    </lineage>
</organism>
<dbReference type="Gene3D" id="1.10.287.1060">
    <property type="entry name" value="ESAT-6-like"/>
    <property type="match status" value="1"/>
</dbReference>
<sequence length="451" mass="49389">MPVSVSDLREAKPQQWRDAADDIARAAKKCGQMASFAGDEVAKTLGQCWKGDTGESARRRFVKHAEDFSAAKEVLQSLVKVYDTLADEIEGAQSSLESVLDYARKHDLKIQESGRVQLDHPVASKPGSDSHMEPVDHAQMLVDEALNRANKADVEAARDLRTIAGLTNVSDVALIRQALEDDSPLALALRLNQGRGDIHPINVSQSQLRAVENAARETGISKKLLLSILWQEQQWYQNIDPGLNGPASWVGRFTNQIFQETIKPDKSLGITHIKPDTARQVLRAHPEQFTHNGAPLSRMDDSQLSRYIEEHPNDAIRMSAYHLRDLRANGYGGGTDKALFTLYAADTPDVREKNEAYGDESDMRGGDIKARGRNWDRISPYIDDAMAWERLTEKERAAAVRQLEAQTPAGHHISLDPIYAAGGPTTGTGTGAPKPGTPAPSPGPSPTPPAH</sequence>
<dbReference type="GeneID" id="75181161"/>
<dbReference type="AlphaFoldDB" id="A0A6C1C7M4"/>